<feature type="transmembrane region" description="Helical" evidence="2">
    <location>
        <begin position="21"/>
        <end position="39"/>
    </location>
</feature>
<sequence>MKQQSITSLPISPEVERRNRMIKYSIAMGIRVICIVLMLFVHGWWLLVCAIGAVTLPYFAVVIANVHSDPTGSQVVRPGAIQVFRRDDGRTDAQPSADLPPSPPTDTKDS</sequence>
<dbReference type="EMBL" id="JACCFM010000001">
    <property type="protein sequence ID" value="NYJ19349.1"/>
    <property type="molecule type" value="Genomic_DNA"/>
</dbReference>
<proteinExistence type="predicted"/>
<keyword evidence="2" id="KW-0812">Transmembrane</keyword>
<name>A0A7Z0EE97_9MICO</name>
<protein>
    <recommendedName>
        <fullName evidence="5">DUF3099 domain-containing protein</fullName>
    </recommendedName>
</protein>
<keyword evidence="2" id="KW-1133">Transmembrane helix</keyword>
<evidence type="ECO:0000313" key="4">
    <source>
        <dbReference type="Proteomes" id="UP000537260"/>
    </source>
</evidence>
<dbReference type="InterPro" id="IPR021449">
    <property type="entry name" value="DUF3099"/>
</dbReference>
<organism evidence="3 4">
    <name type="scientific">Glaciibacter psychrotolerans</name>
    <dbReference type="NCBI Taxonomy" id="670054"/>
    <lineage>
        <taxon>Bacteria</taxon>
        <taxon>Bacillati</taxon>
        <taxon>Actinomycetota</taxon>
        <taxon>Actinomycetes</taxon>
        <taxon>Micrococcales</taxon>
        <taxon>Microbacteriaceae</taxon>
        <taxon>Glaciibacter</taxon>
    </lineage>
</organism>
<reference evidence="3 4" key="1">
    <citation type="submission" date="2020-07" db="EMBL/GenBank/DDBJ databases">
        <title>Sequencing the genomes of 1000 actinobacteria strains.</title>
        <authorList>
            <person name="Klenk H.-P."/>
        </authorList>
    </citation>
    <scope>NUCLEOTIDE SEQUENCE [LARGE SCALE GENOMIC DNA]</scope>
    <source>
        <strain evidence="3 4">LI1</strain>
    </source>
</reference>
<keyword evidence="4" id="KW-1185">Reference proteome</keyword>
<evidence type="ECO:0000313" key="3">
    <source>
        <dbReference type="EMBL" id="NYJ19349.1"/>
    </source>
</evidence>
<comment type="caution">
    <text evidence="3">The sequence shown here is derived from an EMBL/GenBank/DDBJ whole genome shotgun (WGS) entry which is preliminary data.</text>
</comment>
<evidence type="ECO:0000256" key="2">
    <source>
        <dbReference type="SAM" id="Phobius"/>
    </source>
</evidence>
<feature type="region of interest" description="Disordered" evidence="1">
    <location>
        <begin position="86"/>
        <end position="110"/>
    </location>
</feature>
<dbReference type="AlphaFoldDB" id="A0A7Z0EE97"/>
<gene>
    <name evidence="3" type="ORF">HNR05_001140</name>
</gene>
<keyword evidence="2" id="KW-0472">Membrane</keyword>
<dbReference type="Pfam" id="PF11298">
    <property type="entry name" value="DUF3099"/>
    <property type="match status" value="1"/>
</dbReference>
<dbReference type="Proteomes" id="UP000537260">
    <property type="component" value="Unassembled WGS sequence"/>
</dbReference>
<evidence type="ECO:0008006" key="5">
    <source>
        <dbReference type="Google" id="ProtNLM"/>
    </source>
</evidence>
<evidence type="ECO:0000256" key="1">
    <source>
        <dbReference type="SAM" id="MobiDB-lite"/>
    </source>
</evidence>
<dbReference type="RefSeq" id="WP_179578127.1">
    <property type="nucleotide sequence ID" value="NZ_JACCFM010000001.1"/>
</dbReference>
<accession>A0A7Z0EE97</accession>
<feature type="transmembrane region" description="Helical" evidence="2">
    <location>
        <begin position="45"/>
        <end position="64"/>
    </location>
</feature>